<reference evidence="4 5" key="1">
    <citation type="submission" date="2018-10" db="EMBL/GenBank/DDBJ databases">
        <title>Robbsia sp. DHC34, isolated from soil.</title>
        <authorList>
            <person name="Gao Z.-H."/>
            <person name="Qiu L.-H."/>
        </authorList>
    </citation>
    <scope>NUCLEOTIDE SEQUENCE [LARGE SCALE GENOMIC DNA]</scope>
    <source>
        <strain evidence="4 5">DHC34</strain>
    </source>
</reference>
<dbReference type="InterPro" id="IPR027417">
    <property type="entry name" value="P-loop_NTPase"/>
</dbReference>
<dbReference type="EMBL" id="RBZU01000017">
    <property type="protein sequence ID" value="RKP45368.1"/>
    <property type="molecule type" value="Genomic_DNA"/>
</dbReference>
<name>A0A494X3U4_9BURK</name>
<keyword evidence="1" id="KW-0547">Nucleotide-binding</keyword>
<dbReference type="InterPro" id="IPR050625">
    <property type="entry name" value="ParA/MinD_ATPase"/>
</dbReference>
<dbReference type="PANTHER" id="PTHR43384">
    <property type="entry name" value="SEPTUM SITE-DETERMINING PROTEIN MIND HOMOLOG, CHLOROPLASTIC-RELATED"/>
    <property type="match status" value="1"/>
</dbReference>
<evidence type="ECO:0000256" key="1">
    <source>
        <dbReference type="ARBA" id="ARBA00022741"/>
    </source>
</evidence>
<dbReference type="Proteomes" id="UP000270342">
    <property type="component" value="Unassembled WGS sequence"/>
</dbReference>
<dbReference type="AlphaFoldDB" id="A0A494X3U4"/>
<dbReference type="SUPFAM" id="SSF52540">
    <property type="entry name" value="P-loop containing nucleoside triphosphate hydrolases"/>
    <property type="match status" value="1"/>
</dbReference>
<keyword evidence="5" id="KW-1185">Reference proteome</keyword>
<evidence type="ECO:0000256" key="3">
    <source>
        <dbReference type="SAM" id="MobiDB-lite"/>
    </source>
</evidence>
<dbReference type="Gene3D" id="3.40.50.300">
    <property type="entry name" value="P-loop containing nucleotide triphosphate hydrolases"/>
    <property type="match status" value="1"/>
</dbReference>
<dbReference type="PANTHER" id="PTHR43384:SF6">
    <property type="entry name" value="SEPTUM SITE-DETERMINING PROTEIN MIND HOMOLOG, CHLOROPLASTIC"/>
    <property type="match status" value="1"/>
</dbReference>
<dbReference type="OrthoDB" id="5296586at2"/>
<dbReference type="GO" id="GO:0016887">
    <property type="term" value="F:ATP hydrolysis activity"/>
    <property type="evidence" value="ECO:0007669"/>
    <property type="project" value="TreeGrafter"/>
</dbReference>
<evidence type="ECO:0000313" key="4">
    <source>
        <dbReference type="EMBL" id="RKP45368.1"/>
    </source>
</evidence>
<dbReference type="GO" id="GO:0005829">
    <property type="term" value="C:cytosol"/>
    <property type="evidence" value="ECO:0007669"/>
    <property type="project" value="TreeGrafter"/>
</dbReference>
<feature type="region of interest" description="Disordered" evidence="3">
    <location>
        <begin position="262"/>
        <end position="282"/>
    </location>
</feature>
<protein>
    <submittedName>
        <fullName evidence="4">MinD/ParA family protein</fullName>
    </submittedName>
</protein>
<dbReference type="GO" id="GO:0051782">
    <property type="term" value="P:negative regulation of cell division"/>
    <property type="evidence" value="ECO:0007669"/>
    <property type="project" value="TreeGrafter"/>
</dbReference>
<dbReference type="GO" id="GO:0009898">
    <property type="term" value="C:cytoplasmic side of plasma membrane"/>
    <property type="evidence" value="ECO:0007669"/>
    <property type="project" value="TreeGrafter"/>
</dbReference>
<dbReference type="GO" id="GO:0005524">
    <property type="term" value="F:ATP binding"/>
    <property type="evidence" value="ECO:0007669"/>
    <property type="project" value="UniProtKB-KW"/>
</dbReference>
<organism evidence="4 5">
    <name type="scientific">Pararobbsia silviterrae</name>
    <dbReference type="NCBI Taxonomy" id="1792498"/>
    <lineage>
        <taxon>Bacteria</taxon>
        <taxon>Pseudomonadati</taxon>
        <taxon>Pseudomonadota</taxon>
        <taxon>Betaproteobacteria</taxon>
        <taxon>Burkholderiales</taxon>
        <taxon>Burkholderiaceae</taxon>
        <taxon>Pararobbsia</taxon>
    </lineage>
</organism>
<comment type="caution">
    <text evidence="4">The sequence shown here is derived from an EMBL/GenBank/DDBJ whole genome shotgun (WGS) entry which is preliminary data.</text>
</comment>
<evidence type="ECO:0000313" key="5">
    <source>
        <dbReference type="Proteomes" id="UP000270342"/>
    </source>
</evidence>
<accession>A0A494X3U4</accession>
<sequence length="282" mass="29751">MDKHVLDQAEGLRRLLARDAPRVVTLVGGDEQAGTSSAVINLAAALARQGKDVLVIDEQCDAKSLIEAVGADRVRTLADVVAGKATIDEISAQFDERVRVIASPLGSLPAGRASETLASLNCGVDVVLIDAKVDDEGALSPIAMQANDVVIVMRANAQSITGAYACVKRLHFAHAIHQFRVLINGVTSASDAYSVYQNLTAVGSRYLAVTFSPAGAVSLDVRLARAALLSRTVVEAFPAAPATLDFRRIAVDLLHWPWRQPNQAPARGTTNRVASAPLASTV</sequence>
<proteinExistence type="predicted"/>
<evidence type="ECO:0000256" key="2">
    <source>
        <dbReference type="ARBA" id="ARBA00022840"/>
    </source>
</evidence>
<gene>
    <name evidence="4" type="ORF">D7S86_26385</name>
</gene>
<keyword evidence="2" id="KW-0067">ATP-binding</keyword>